<proteinExistence type="predicted"/>
<accession>A0ABQ8J9Q5</accession>
<feature type="region of interest" description="Disordered" evidence="1">
    <location>
        <begin position="108"/>
        <end position="160"/>
    </location>
</feature>
<name>A0ABQ8J9Q5_DERPT</name>
<comment type="caution">
    <text evidence="2">The sequence shown here is derived from an EMBL/GenBank/DDBJ whole genome shotgun (WGS) entry which is preliminary data.</text>
</comment>
<evidence type="ECO:0000313" key="3">
    <source>
        <dbReference type="Proteomes" id="UP000887458"/>
    </source>
</evidence>
<organism evidence="2 3">
    <name type="scientific">Dermatophagoides pteronyssinus</name>
    <name type="common">European house dust mite</name>
    <dbReference type="NCBI Taxonomy" id="6956"/>
    <lineage>
        <taxon>Eukaryota</taxon>
        <taxon>Metazoa</taxon>
        <taxon>Ecdysozoa</taxon>
        <taxon>Arthropoda</taxon>
        <taxon>Chelicerata</taxon>
        <taxon>Arachnida</taxon>
        <taxon>Acari</taxon>
        <taxon>Acariformes</taxon>
        <taxon>Sarcoptiformes</taxon>
        <taxon>Astigmata</taxon>
        <taxon>Psoroptidia</taxon>
        <taxon>Analgoidea</taxon>
        <taxon>Pyroglyphidae</taxon>
        <taxon>Dermatophagoidinae</taxon>
        <taxon>Dermatophagoides</taxon>
    </lineage>
</organism>
<keyword evidence="3" id="KW-1185">Reference proteome</keyword>
<dbReference type="Proteomes" id="UP000887458">
    <property type="component" value="Unassembled WGS sequence"/>
</dbReference>
<dbReference type="EMBL" id="NJHN03000060">
    <property type="protein sequence ID" value="KAH9419339.1"/>
    <property type="molecule type" value="Genomic_DNA"/>
</dbReference>
<gene>
    <name evidence="2" type="ORF">DERP_005849</name>
</gene>
<feature type="compositionally biased region" description="Acidic residues" evidence="1">
    <location>
        <begin position="108"/>
        <end position="149"/>
    </location>
</feature>
<feature type="compositionally biased region" description="Polar residues" evidence="1">
    <location>
        <begin position="76"/>
        <end position="89"/>
    </location>
</feature>
<evidence type="ECO:0000313" key="2">
    <source>
        <dbReference type="EMBL" id="KAH9419339.1"/>
    </source>
</evidence>
<evidence type="ECO:0000256" key="1">
    <source>
        <dbReference type="SAM" id="MobiDB-lite"/>
    </source>
</evidence>
<protein>
    <submittedName>
        <fullName evidence="2">Uncharacterized protein</fullName>
    </submittedName>
</protein>
<sequence>MCFITSSIPACLKQSKQSESSGVNKVIKNIDNNNNNDNSNNIGWRTQITPNIVIIDEDSNVDSNNNNDNDNNDNEQQWQSSITKIQQGSRMVTMKKLSLQIPNLNYDIIDDYSDTDDDDDDDDDDYEDDDDDDEDVNDDDDDEDSDYTDNDCSVVSVDGNSSQFHTINGCNKKKNNVRQQQQQQIKLNNNYFCQNMSNIKCKRKSFDIKNLWFYLRHNNHNNQINSNDNNNNNNNLFNRITSSSSSSMLQVVTQQQHQQQQSKQQQKSLSLSLSTIRPNFVKFFNRNHTKNINENQQQQQQFRNSSIPETVFLGSQRSLSFALNNQQQIKQSRYSVPTIIQKDKAQKSWERMMKMKNDEKRNKRKTTRLLSSVQQQKTALINNYNQNKIKTNVVVIIDESSPTKIPCNDSFESIPICSDSIQSKHQPTEPTNQTIKNKWMSLFK</sequence>
<reference evidence="2 3" key="1">
    <citation type="journal article" date="2018" name="J. Allergy Clin. Immunol.">
        <title>High-quality assembly of Dermatophagoides pteronyssinus genome and transcriptome reveals a wide range of novel allergens.</title>
        <authorList>
            <person name="Liu X.Y."/>
            <person name="Yang K.Y."/>
            <person name="Wang M.Q."/>
            <person name="Kwok J.S."/>
            <person name="Zeng X."/>
            <person name="Yang Z."/>
            <person name="Xiao X.J."/>
            <person name="Lau C.P."/>
            <person name="Li Y."/>
            <person name="Huang Z.M."/>
            <person name="Ba J.G."/>
            <person name="Yim A.K."/>
            <person name="Ouyang C.Y."/>
            <person name="Ngai S.M."/>
            <person name="Chan T.F."/>
            <person name="Leung E.L."/>
            <person name="Liu L."/>
            <person name="Liu Z.G."/>
            <person name="Tsui S.K."/>
        </authorList>
    </citation>
    <scope>NUCLEOTIDE SEQUENCE [LARGE SCALE GENOMIC DNA]</scope>
    <source>
        <strain evidence="2">Derp</strain>
    </source>
</reference>
<feature type="region of interest" description="Disordered" evidence="1">
    <location>
        <begin position="58"/>
        <end position="89"/>
    </location>
</feature>
<reference evidence="2 3" key="2">
    <citation type="journal article" date="2022" name="Mol. Biol. Evol.">
        <title>Comparative Genomics Reveals Insights into the Divergent Evolution of Astigmatic Mites and Household Pest Adaptations.</title>
        <authorList>
            <person name="Xiong Q."/>
            <person name="Wan A.T."/>
            <person name="Liu X."/>
            <person name="Fung C.S."/>
            <person name="Xiao X."/>
            <person name="Malainual N."/>
            <person name="Hou J."/>
            <person name="Wang L."/>
            <person name="Wang M."/>
            <person name="Yang K.Y."/>
            <person name="Cui Y."/>
            <person name="Leung E.L."/>
            <person name="Nong W."/>
            <person name="Shin S.K."/>
            <person name="Au S.W."/>
            <person name="Jeong K.Y."/>
            <person name="Chew F.T."/>
            <person name="Hui J.H."/>
            <person name="Leung T.F."/>
            <person name="Tungtrongchitr A."/>
            <person name="Zhong N."/>
            <person name="Liu Z."/>
            <person name="Tsui S.K."/>
        </authorList>
    </citation>
    <scope>NUCLEOTIDE SEQUENCE [LARGE SCALE GENOMIC DNA]</scope>
    <source>
        <strain evidence="2">Derp</strain>
    </source>
</reference>
<feature type="region of interest" description="Disordered" evidence="1">
    <location>
        <begin position="248"/>
        <end position="271"/>
    </location>
</feature>